<dbReference type="Proteomes" id="UP001595973">
    <property type="component" value="Unassembled WGS sequence"/>
</dbReference>
<evidence type="ECO:0000256" key="4">
    <source>
        <dbReference type="ARBA" id="ARBA00022656"/>
    </source>
</evidence>
<dbReference type="RefSeq" id="WP_380717341.1">
    <property type="nucleotide sequence ID" value="NZ_JBHSGI010000009.1"/>
</dbReference>
<dbReference type="InterPro" id="IPR013320">
    <property type="entry name" value="ConA-like_dom_sf"/>
</dbReference>
<evidence type="ECO:0000313" key="8">
    <source>
        <dbReference type="EMBL" id="MFC4668947.1"/>
    </source>
</evidence>
<dbReference type="Gene3D" id="2.150.10.10">
    <property type="entry name" value="Serralysin-like metalloprotease, C-terminal"/>
    <property type="match status" value="1"/>
</dbReference>
<keyword evidence="3" id="KW-0964">Secreted</keyword>
<comment type="caution">
    <text evidence="8">The sequence shown here is derived from an EMBL/GenBank/DDBJ whole genome shotgun (WGS) entry which is preliminary data.</text>
</comment>
<keyword evidence="7" id="KW-0472">Membrane</keyword>
<dbReference type="Gene3D" id="2.60.120.200">
    <property type="match status" value="1"/>
</dbReference>
<evidence type="ECO:0000256" key="6">
    <source>
        <dbReference type="ARBA" id="ARBA00023026"/>
    </source>
</evidence>
<dbReference type="PANTHER" id="PTHR38340">
    <property type="entry name" value="S-LAYER PROTEIN"/>
    <property type="match status" value="1"/>
</dbReference>
<evidence type="ECO:0000256" key="3">
    <source>
        <dbReference type="ARBA" id="ARBA00022525"/>
    </source>
</evidence>
<evidence type="ECO:0000256" key="1">
    <source>
        <dbReference type="ARBA" id="ARBA00004370"/>
    </source>
</evidence>
<feature type="non-terminal residue" evidence="8">
    <location>
        <position position="1"/>
    </location>
</feature>
<keyword evidence="6" id="KW-0843">Virulence</keyword>
<evidence type="ECO:0000256" key="7">
    <source>
        <dbReference type="ARBA" id="ARBA00023136"/>
    </source>
</evidence>
<dbReference type="InterPro" id="IPR011049">
    <property type="entry name" value="Serralysin-like_metalloprot_C"/>
</dbReference>
<dbReference type="SUPFAM" id="SSF49899">
    <property type="entry name" value="Concanavalin A-like lectins/glucanases"/>
    <property type="match status" value="1"/>
</dbReference>
<dbReference type="EMBL" id="JBHSGI010000009">
    <property type="protein sequence ID" value="MFC4668947.1"/>
    <property type="molecule type" value="Genomic_DNA"/>
</dbReference>
<keyword evidence="5" id="KW-0677">Repeat</keyword>
<dbReference type="Pfam" id="PF13385">
    <property type="entry name" value="Laminin_G_3"/>
    <property type="match status" value="1"/>
</dbReference>
<dbReference type="PRINTS" id="PR01488">
    <property type="entry name" value="RTXTOXINA"/>
</dbReference>
<evidence type="ECO:0000313" key="9">
    <source>
        <dbReference type="Proteomes" id="UP001595973"/>
    </source>
</evidence>
<name>A0ABV9KFT6_9RHOB</name>
<dbReference type="InterPro" id="IPR050557">
    <property type="entry name" value="RTX_toxin/Mannuronan_C5-epim"/>
</dbReference>
<sequence length="493" mass="52630">NGGAHNDDRLGTITVYGDLVKRSDIEHTAAPAYGIVTSIEDLGEAVKPTDMGEDTGRIRPPKDIARPGDLGLTAGLTPVLAVAGSHDFSPDDRAPLVIDHEADLALAAGTIAFTFEAADTGEFQVLFSKDATGDSDGHIAAYVNEIGSLTVRIQSDGGSHYMTVDHAVKPGDTHQFALNFGREGLELWLDGARVAYEKDITIDLTGNAESLVVGATGWGSTPGTADMIYSHFDGTITDFMIFDRQLEGSEVFGTAPRDDTLYLDKVVGGYDFARGSDDLVISTRGSADVTAGKDIDYLHFANLSVRVSEVQFGTRLNDALTGRDGADVLLGYAGNDDLRGYDNDDVLRGGDGDDSLFGGNGEDMLEGDNGNDRLFGGNDADIIFGGSGDDEIYGEDGNDRIYGGVGDDRIYGHVWNSGGAARNDRVYYDGNRADYSFATARWFDSNRGGEVTQLTITDSADGGRDGYYEGKDRLIDIDFVVFADQTVAFSDLL</sequence>
<dbReference type="PANTHER" id="PTHR38340:SF1">
    <property type="entry name" value="S-LAYER PROTEIN"/>
    <property type="match status" value="1"/>
</dbReference>
<organism evidence="8 9">
    <name type="scientific">Seohaeicola nanhaiensis</name>
    <dbReference type="NCBI Taxonomy" id="1387282"/>
    <lineage>
        <taxon>Bacteria</taxon>
        <taxon>Pseudomonadati</taxon>
        <taxon>Pseudomonadota</taxon>
        <taxon>Alphaproteobacteria</taxon>
        <taxon>Rhodobacterales</taxon>
        <taxon>Roseobacteraceae</taxon>
        <taxon>Seohaeicola</taxon>
    </lineage>
</organism>
<comment type="subcellular location">
    <subcellularLocation>
        <location evidence="1">Membrane</location>
    </subcellularLocation>
    <subcellularLocation>
        <location evidence="2">Secreted</location>
    </subcellularLocation>
</comment>
<evidence type="ECO:0000256" key="2">
    <source>
        <dbReference type="ARBA" id="ARBA00004613"/>
    </source>
</evidence>
<accession>A0ABV9KFT6</accession>
<dbReference type="SUPFAM" id="SSF51120">
    <property type="entry name" value="beta-Roll"/>
    <property type="match status" value="1"/>
</dbReference>
<keyword evidence="4" id="KW-0800">Toxin</keyword>
<gene>
    <name evidence="8" type="ORF">ACFO5X_10315</name>
</gene>
<keyword evidence="9" id="KW-1185">Reference proteome</keyword>
<dbReference type="PROSITE" id="PS00330">
    <property type="entry name" value="HEMOLYSIN_CALCIUM"/>
    <property type="match status" value="3"/>
</dbReference>
<dbReference type="InterPro" id="IPR018511">
    <property type="entry name" value="Hemolysin-typ_Ca-bd_CS"/>
</dbReference>
<evidence type="ECO:0000256" key="5">
    <source>
        <dbReference type="ARBA" id="ARBA00022737"/>
    </source>
</evidence>
<reference evidence="9" key="1">
    <citation type="journal article" date="2019" name="Int. J. Syst. Evol. Microbiol.">
        <title>The Global Catalogue of Microorganisms (GCM) 10K type strain sequencing project: providing services to taxonomists for standard genome sequencing and annotation.</title>
        <authorList>
            <consortium name="The Broad Institute Genomics Platform"/>
            <consortium name="The Broad Institute Genome Sequencing Center for Infectious Disease"/>
            <person name="Wu L."/>
            <person name="Ma J."/>
        </authorList>
    </citation>
    <scope>NUCLEOTIDE SEQUENCE [LARGE SCALE GENOMIC DNA]</scope>
    <source>
        <strain evidence="9">CGMCC 4.7283</strain>
    </source>
</reference>
<dbReference type="PRINTS" id="PR00313">
    <property type="entry name" value="CABNDNGRPT"/>
</dbReference>
<proteinExistence type="predicted"/>
<dbReference type="Pfam" id="PF00353">
    <property type="entry name" value="HemolysinCabind"/>
    <property type="match status" value="2"/>
</dbReference>
<dbReference type="InterPro" id="IPR001343">
    <property type="entry name" value="Hemolysn_Ca-bd"/>
</dbReference>
<dbReference type="InterPro" id="IPR003995">
    <property type="entry name" value="RTX_toxin_determinant-A"/>
</dbReference>
<protein>
    <submittedName>
        <fullName evidence="8">LamG-like jellyroll fold domain-containing protein</fullName>
    </submittedName>
</protein>